<dbReference type="PIRSF" id="PIRSF004789">
    <property type="entry name" value="DR1281"/>
    <property type="match status" value="1"/>
</dbReference>
<dbReference type="GO" id="GO:0004113">
    <property type="term" value="F:2',3'-cyclic-nucleotide 3'-phosphodiesterase activity"/>
    <property type="evidence" value="ECO:0007669"/>
    <property type="project" value="TreeGrafter"/>
</dbReference>
<organism evidence="1">
    <name type="scientific">marine metagenome</name>
    <dbReference type="NCBI Taxonomy" id="408172"/>
    <lineage>
        <taxon>unclassified sequences</taxon>
        <taxon>metagenomes</taxon>
        <taxon>ecological metagenomes</taxon>
    </lineage>
</organism>
<dbReference type="AlphaFoldDB" id="A0A382U564"/>
<gene>
    <name evidence="1" type="ORF">METZ01_LOCUS382264</name>
</gene>
<dbReference type="Gene3D" id="3.60.21.10">
    <property type="match status" value="1"/>
</dbReference>
<sequence>SGCLAVTENLPDLIKKKKIDFVIINGENAADQGVGITEKICNDLFNSGADAITTGNHVWDQKEALSYIDKENRLLRPENLIQSSPGKGFEIFKTKNNFKIGVLNLMGNIFMKKCDDVFEASNEFIKKNNLKEDYDFLVVDFHGEITSEKMAMGHFFDGKATLVVGTHTHVPTNDARILENGTAYLTDAGMCGDYNSVIGMDKNNSLNKFLKKESTKHFPATGSATLSGVIVEADIENGLAKNIENFIYGGDLKNSY</sequence>
<proteinExistence type="predicted"/>
<dbReference type="InterPro" id="IPR005235">
    <property type="entry name" value="YmdB-like"/>
</dbReference>
<dbReference type="PANTHER" id="PTHR36303">
    <property type="entry name" value="2',3'-CYCLIC-NUCLEOTIDE 2'-PHOSPHODIESTERASE"/>
    <property type="match status" value="1"/>
</dbReference>
<feature type="non-terminal residue" evidence="1">
    <location>
        <position position="1"/>
    </location>
</feature>
<dbReference type="EMBL" id="UINC01141585">
    <property type="protein sequence ID" value="SVD29410.1"/>
    <property type="molecule type" value="Genomic_DNA"/>
</dbReference>
<accession>A0A382U564</accession>
<evidence type="ECO:0008006" key="2">
    <source>
        <dbReference type="Google" id="ProtNLM"/>
    </source>
</evidence>
<reference evidence="1" key="1">
    <citation type="submission" date="2018-05" db="EMBL/GenBank/DDBJ databases">
        <authorList>
            <person name="Lanie J.A."/>
            <person name="Ng W.-L."/>
            <person name="Kazmierczak K.M."/>
            <person name="Andrzejewski T.M."/>
            <person name="Davidsen T.M."/>
            <person name="Wayne K.J."/>
            <person name="Tettelin H."/>
            <person name="Glass J.I."/>
            <person name="Rusch D."/>
            <person name="Podicherti R."/>
            <person name="Tsui H.-C.T."/>
            <person name="Winkler M.E."/>
        </authorList>
    </citation>
    <scope>NUCLEOTIDE SEQUENCE</scope>
</reference>
<protein>
    <recommendedName>
        <fullName evidence="2">Calcineurin-like phosphoesterase domain-containing protein</fullName>
    </recommendedName>
</protein>
<name>A0A382U564_9ZZZZ</name>
<dbReference type="SUPFAM" id="SSF56300">
    <property type="entry name" value="Metallo-dependent phosphatases"/>
    <property type="match status" value="1"/>
</dbReference>
<dbReference type="InterPro" id="IPR029052">
    <property type="entry name" value="Metallo-depent_PP-like"/>
</dbReference>
<evidence type="ECO:0000313" key="1">
    <source>
        <dbReference type="EMBL" id="SVD29410.1"/>
    </source>
</evidence>
<dbReference type="PANTHER" id="PTHR36303:SF1">
    <property type="entry name" value="2',3'-CYCLIC-NUCLEOTIDE 2'-PHOSPHODIESTERASE"/>
    <property type="match status" value="1"/>
</dbReference>
<dbReference type="Pfam" id="PF13277">
    <property type="entry name" value="YmdB"/>
    <property type="match status" value="1"/>
</dbReference>